<evidence type="ECO:0000313" key="7">
    <source>
        <dbReference type="WBParaSite" id="maker-unitig_31585-snap-gene-0.2-mRNA-1"/>
    </source>
</evidence>
<evidence type="ECO:0000256" key="3">
    <source>
        <dbReference type="ARBA" id="ARBA00022833"/>
    </source>
</evidence>
<evidence type="ECO:0000259" key="5">
    <source>
        <dbReference type="PROSITE" id="PS50089"/>
    </source>
</evidence>
<evidence type="ECO:0000313" key="6">
    <source>
        <dbReference type="Proteomes" id="UP000095280"/>
    </source>
</evidence>
<dbReference type="AlphaFoldDB" id="A0A1I8FEE3"/>
<dbReference type="GO" id="GO:0008270">
    <property type="term" value="F:zinc ion binding"/>
    <property type="evidence" value="ECO:0007669"/>
    <property type="project" value="UniProtKB-KW"/>
</dbReference>
<feature type="domain" description="RING-type" evidence="5">
    <location>
        <begin position="208"/>
        <end position="244"/>
    </location>
</feature>
<dbReference type="Gene3D" id="3.30.40.10">
    <property type="entry name" value="Zinc/RING finger domain, C3HC4 (zinc finger)"/>
    <property type="match status" value="1"/>
</dbReference>
<sequence length="298" mass="32359">PNRPREASRLAFSRGRLRVVIKNESFIEDSSLAAWVPVSGLLATGQLRESPTAACCCLLLVVLSNVAAVMEMLLFAVTSSSSLNQLRDPLQEPKSAAGNPTPQRIHIFLLPIFLHRPASKQFPVTMATSSVANERRCCQCQKIAGQQMAVAAASSQAQCMRLAELPDWRQKNLTCAPSAASSTSPEPPTLYDYNQQVDQEPALCKVELCQQPLVEPLDTKCGHTFCTPCLKSHLAKQALCPIDKSIINFMECSQASSLVKNLTYTGVRGGCHPVARKASAGLPHIKARQKLPCKNHLG</sequence>
<dbReference type="Pfam" id="PF00097">
    <property type="entry name" value="zf-C3HC4"/>
    <property type="match status" value="1"/>
</dbReference>
<dbReference type="Proteomes" id="UP000095280">
    <property type="component" value="Unplaced"/>
</dbReference>
<evidence type="ECO:0000256" key="1">
    <source>
        <dbReference type="ARBA" id="ARBA00022723"/>
    </source>
</evidence>
<keyword evidence="3" id="KW-0862">Zinc</keyword>
<dbReference type="WBParaSite" id="maker-unitig_31585-snap-gene-0.2-mRNA-1">
    <property type="protein sequence ID" value="maker-unitig_31585-snap-gene-0.2-mRNA-1"/>
    <property type="gene ID" value="maker-unitig_31585-snap-gene-0.2"/>
</dbReference>
<dbReference type="SUPFAM" id="SSF57850">
    <property type="entry name" value="RING/U-box"/>
    <property type="match status" value="1"/>
</dbReference>
<name>A0A1I8FEE3_9PLAT</name>
<dbReference type="PROSITE" id="PS00518">
    <property type="entry name" value="ZF_RING_1"/>
    <property type="match status" value="1"/>
</dbReference>
<reference evidence="7" key="1">
    <citation type="submission" date="2016-11" db="UniProtKB">
        <authorList>
            <consortium name="WormBaseParasite"/>
        </authorList>
    </citation>
    <scope>IDENTIFICATION</scope>
</reference>
<accession>A0A1I8FEE3</accession>
<keyword evidence="2 4" id="KW-0863">Zinc-finger</keyword>
<dbReference type="PROSITE" id="PS50089">
    <property type="entry name" value="ZF_RING_2"/>
    <property type="match status" value="1"/>
</dbReference>
<proteinExistence type="predicted"/>
<dbReference type="InterPro" id="IPR001841">
    <property type="entry name" value="Znf_RING"/>
</dbReference>
<dbReference type="InterPro" id="IPR018957">
    <property type="entry name" value="Znf_C3HC4_RING-type"/>
</dbReference>
<evidence type="ECO:0000256" key="4">
    <source>
        <dbReference type="PROSITE-ProRule" id="PRU00175"/>
    </source>
</evidence>
<dbReference type="InterPro" id="IPR017907">
    <property type="entry name" value="Znf_RING_CS"/>
</dbReference>
<dbReference type="InterPro" id="IPR013083">
    <property type="entry name" value="Znf_RING/FYVE/PHD"/>
</dbReference>
<keyword evidence="6" id="KW-1185">Reference proteome</keyword>
<organism evidence="6 7">
    <name type="scientific">Macrostomum lignano</name>
    <dbReference type="NCBI Taxonomy" id="282301"/>
    <lineage>
        <taxon>Eukaryota</taxon>
        <taxon>Metazoa</taxon>
        <taxon>Spiralia</taxon>
        <taxon>Lophotrochozoa</taxon>
        <taxon>Platyhelminthes</taxon>
        <taxon>Rhabditophora</taxon>
        <taxon>Macrostomorpha</taxon>
        <taxon>Macrostomida</taxon>
        <taxon>Macrostomidae</taxon>
        <taxon>Macrostomum</taxon>
    </lineage>
</organism>
<evidence type="ECO:0000256" key="2">
    <source>
        <dbReference type="ARBA" id="ARBA00022771"/>
    </source>
</evidence>
<keyword evidence="1" id="KW-0479">Metal-binding</keyword>
<protein>
    <submittedName>
        <fullName evidence="7">RING-type domain-containing protein</fullName>
    </submittedName>
</protein>